<feature type="transmembrane region" description="Helical" evidence="2">
    <location>
        <begin position="254"/>
        <end position="280"/>
    </location>
</feature>
<keyword evidence="2" id="KW-0472">Membrane</keyword>
<accession>A0A233V242</accession>
<dbReference type="EMBL" id="NDYC01000045">
    <property type="protein sequence ID" value="OXZ26477.1"/>
    <property type="molecule type" value="Genomic_DNA"/>
</dbReference>
<reference evidence="4" key="1">
    <citation type="submission" date="2017-04" db="EMBL/GenBank/DDBJ databases">
        <title>Finegoldia magna isolated from orthopedic joint implant-associated infections.</title>
        <authorList>
            <person name="Bjorklund S."/>
            <person name="Bruggemann H."/>
            <person name="Jensen A."/>
            <person name="Hellmark B."/>
            <person name="Soderquist B."/>
        </authorList>
    </citation>
    <scope>NUCLEOTIDE SEQUENCE [LARGE SCALE GENOMIC DNA]</scope>
    <source>
        <strain evidence="4">CCUG 54800</strain>
    </source>
</reference>
<evidence type="ECO:0000313" key="3">
    <source>
        <dbReference type="EMBL" id="OXZ26477.1"/>
    </source>
</evidence>
<feature type="region of interest" description="Disordered" evidence="1">
    <location>
        <begin position="32"/>
        <end position="64"/>
    </location>
</feature>
<feature type="transmembrane region" description="Helical" evidence="2">
    <location>
        <begin position="201"/>
        <end position="234"/>
    </location>
</feature>
<dbReference type="AlphaFoldDB" id="A0A233V242"/>
<organism evidence="3 4">
    <name type="scientific">Finegoldia magna</name>
    <name type="common">Peptostreptococcus magnus</name>
    <dbReference type="NCBI Taxonomy" id="1260"/>
    <lineage>
        <taxon>Bacteria</taxon>
        <taxon>Bacillati</taxon>
        <taxon>Bacillota</taxon>
        <taxon>Tissierellia</taxon>
        <taxon>Tissierellales</taxon>
        <taxon>Peptoniphilaceae</taxon>
        <taxon>Finegoldia</taxon>
    </lineage>
</organism>
<evidence type="ECO:0000256" key="2">
    <source>
        <dbReference type="SAM" id="Phobius"/>
    </source>
</evidence>
<dbReference type="RefSeq" id="WP_094206414.1">
    <property type="nucleotide sequence ID" value="NZ_JAWGQT010000071.1"/>
</dbReference>
<name>A0A233V242_FINMA</name>
<evidence type="ECO:0000256" key="1">
    <source>
        <dbReference type="SAM" id="MobiDB-lite"/>
    </source>
</evidence>
<comment type="caution">
    <text evidence="3">The sequence shown here is derived from an EMBL/GenBank/DDBJ whole genome shotgun (WGS) entry which is preliminary data.</text>
</comment>
<dbReference type="Proteomes" id="UP000215413">
    <property type="component" value="Unassembled WGS sequence"/>
</dbReference>
<protein>
    <submittedName>
        <fullName evidence="3">Uncharacterized protein</fullName>
    </submittedName>
</protein>
<sequence>MDDKKQDFKQNLKSYVSDEEIVQPDDYFEEKPVDVGVNDDVNDDVNRISDVTQSQESTKSNDDYFEEINQKYTKKQRKEDNEEYENYKQNDSPDWYLKCVKFISGYADKIYDFYASTKHGIIYSFLTSGLIAALTSAVWVSVTTQGSLGELSKVFHRPTISIMTLILVPLINYVMTRFIYMFTKKYMRPTPPPCTRDVKGGVFSIINGLFMFILTPLGFIGSIISCFTGMIAYSATFLDLTLEKDSFKVGLKSFLAQIIIRVIVFILEILLVALVGILIYNSFSNMIG</sequence>
<keyword evidence="2" id="KW-0812">Transmembrane</keyword>
<keyword evidence="2" id="KW-1133">Transmembrane helix</keyword>
<feature type="transmembrane region" description="Helical" evidence="2">
    <location>
        <begin position="121"/>
        <end position="140"/>
    </location>
</feature>
<feature type="compositionally biased region" description="Polar residues" evidence="1">
    <location>
        <begin position="49"/>
        <end position="58"/>
    </location>
</feature>
<feature type="transmembrane region" description="Helical" evidence="2">
    <location>
        <begin position="160"/>
        <end position="180"/>
    </location>
</feature>
<evidence type="ECO:0000313" key="4">
    <source>
        <dbReference type="Proteomes" id="UP000215413"/>
    </source>
</evidence>
<gene>
    <name evidence="3" type="ORF">B9N49_08940</name>
</gene>
<proteinExistence type="predicted"/>